<dbReference type="GO" id="GO:0030151">
    <property type="term" value="F:molybdenum ion binding"/>
    <property type="evidence" value="ECO:0007669"/>
    <property type="project" value="InterPro"/>
</dbReference>
<feature type="non-terminal residue" evidence="2">
    <location>
        <position position="1"/>
    </location>
</feature>
<gene>
    <name evidence="2" type="ORF">RFH988_LOCUS37255</name>
</gene>
<protein>
    <recommendedName>
        <fullName evidence="1">MOSC domain-containing protein</fullName>
    </recommendedName>
</protein>
<proteinExistence type="predicted"/>
<dbReference type="AlphaFoldDB" id="A0A815QL82"/>
<dbReference type="GO" id="GO:0003824">
    <property type="term" value="F:catalytic activity"/>
    <property type="evidence" value="ECO:0007669"/>
    <property type="project" value="InterPro"/>
</dbReference>
<evidence type="ECO:0000313" key="2">
    <source>
        <dbReference type="EMBL" id="CAF1463560.1"/>
    </source>
</evidence>
<dbReference type="InterPro" id="IPR005302">
    <property type="entry name" value="MoCF_Sase_C"/>
</dbReference>
<name>A0A815QL82_9BILA</name>
<accession>A0A815QL82</accession>
<evidence type="ECO:0000259" key="1">
    <source>
        <dbReference type="PROSITE" id="PS51340"/>
    </source>
</evidence>
<reference evidence="2" key="1">
    <citation type="submission" date="2021-02" db="EMBL/GenBank/DDBJ databases">
        <authorList>
            <person name="Nowell W R."/>
        </authorList>
    </citation>
    <scope>NUCLEOTIDE SEQUENCE</scope>
</reference>
<evidence type="ECO:0000313" key="3">
    <source>
        <dbReference type="Proteomes" id="UP000663882"/>
    </source>
</evidence>
<feature type="domain" description="MOSC" evidence="1">
    <location>
        <begin position="1"/>
        <end position="43"/>
    </location>
</feature>
<dbReference type="Proteomes" id="UP000663882">
    <property type="component" value="Unassembled WGS sequence"/>
</dbReference>
<sequence length="49" mass="5829">EPWKTLQTYRRKPELYGIKAQFGTYLATSENGIIRVGDRIRVLREDKNF</sequence>
<dbReference type="PROSITE" id="PS51340">
    <property type="entry name" value="MOSC"/>
    <property type="match status" value="1"/>
</dbReference>
<dbReference type="EMBL" id="CAJNOO010007192">
    <property type="protein sequence ID" value="CAF1463560.1"/>
    <property type="molecule type" value="Genomic_DNA"/>
</dbReference>
<comment type="caution">
    <text evidence="2">The sequence shown here is derived from an EMBL/GenBank/DDBJ whole genome shotgun (WGS) entry which is preliminary data.</text>
</comment>
<dbReference type="GO" id="GO:0030170">
    <property type="term" value="F:pyridoxal phosphate binding"/>
    <property type="evidence" value="ECO:0007669"/>
    <property type="project" value="InterPro"/>
</dbReference>
<dbReference type="OrthoDB" id="17255at2759"/>
<organism evidence="2 3">
    <name type="scientific">Rotaria sordida</name>
    <dbReference type="NCBI Taxonomy" id="392033"/>
    <lineage>
        <taxon>Eukaryota</taxon>
        <taxon>Metazoa</taxon>
        <taxon>Spiralia</taxon>
        <taxon>Gnathifera</taxon>
        <taxon>Rotifera</taxon>
        <taxon>Eurotatoria</taxon>
        <taxon>Bdelloidea</taxon>
        <taxon>Philodinida</taxon>
        <taxon>Philodinidae</taxon>
        <taxon>Rotaria</taxon>
    </lineage>
</organism>